<dbReference type="InterPro" id="IPR036873">
    <property type="entry name" value="Rhodanese-like_dom_sf"/>
</dbReference>
<dbReference type="GeneID" id="7272709"/>
<dbReference type="PANTHER" id="PTHR43084:SF1">
    <property type="entry name" value="PERSULFIDE DIOXYGENASE ETHE1, MITOCHONDRIAL"/>
    <property type="match status" value="1"/>
</dbReference>
<dbReference type="Pfam" id="PF00581">
    <property type="entry name" value="Rhodanese"/>
    <property type="match status" value="2"/>
</dbReference>
<feature type="domain" description="Rhodanese" evidence="2">
    <location>
        <begin position="364"/>
        <end position="453"/>
    </location>
</feature>
<dbReference type="InterPro" id="IPR044528">
    <property type="entry name" value="POD-like_MBL-fold"/>
</dbReference>
<dbReference type="Gene3D" id="3.60.15.10">
    <property type="entry name" value="Ribonuclease Z/Hydroxyacylglutathione hydrolase-like"/>
    <property type="match status" value="1"/>
</dbReference>
<dbReference type="GO" id="GO:0070813">
    <property type="term" value="P:hydrogen sulfide metabolic process"/>
    <property type="evidence" value="ECO:0007669"/>
    <property type="project" value="TreeGrafter"/>
</dbReference>
<name>B8GKQ1_METPE</name>
<reference evidence="3 4" key="1">
    <citation type="journal article" date="2015" name="Genome Announc.">
        <title>Complete Genome Sequence of Methanosphaerula palustris E1-9CT, a Hydrogenotrophic Methanogen Isolated from a Minerotrophic Fen Peatland.</title>
        <authorList>
            <person name="Cadillo-Quiroz H."/>
            <person name="Browne P."/>
            <person name="Kyrpides N."/>
            <person name="Woyke T."/>
            <person name="Goodwin L."/>
            <person name="Detter C."/>
            <person name="Yavitt J.B."/>
            <person name="Zinder S.H."/>
        </authorList>
    </citation>
    <scope>NUCLEOTIDE SEQUENCE [LARGE SCALE GENOMIC DNA]</scope>
    <source>
        <strain evidence="4">ATCC BAA-1556 / DSM 19958 / E1-9c</strain>
    </source>
</reference>
<dbReference type="PROSITE" id="PS50206">
    <property type="entry name" value="RHODANESE_3"/>
    <property type="match status" value="2"/>
</dbReference>
<organism evidence="3 4">
    <name type="scientific">Methanosphaerula palustris (strain ATCC BAA-1556 / DSM 19958 / E1-9c)</name>
    <dbReference type="NCBI Taxonomy" id="521011"/>
    <lineage>
        <taxon>Archaea</taxon>
        <taxon>Methanobacteriati</taxon>
        <taxon>Methanobacteriota</taxon>
        <taxon>Stenosarchaea group</taxon>
        <taxon>Methanomicrobia</taxon>
        <taxon>Methanomicrobiales</taxon>
        <taxon>Methanoregulaceae</taxon>
        <taxon>Methanosphaerula</taxon>
    </lineage>
</organism>
<dbReference type="OrthoDB" id="9180at2157"/>
<dbReference type="KEGG" id="mpl:Mpal_1892"/>
<gene>
    <name evidence="3" type="ordered locus">Mpal_1892</name>
</gene>
<dbReference type="AlphaFoldDB" id="B8GKQ1"/>
<evidence type="ECO:0000313" key="3">
    <source>
        <dbReference type="EMBL" id="ACL17197.1"/>
    </source>
</evidence>
<dbReference type="InterPro" id="IPR001763">
    <property type="entry name" value="Rhodanese-like_dom"/>
</dbReference>
<keyword evidence="4" id="KW-1185">Reference proteome</keyword>
<keyword evidence="1" id="KW-0479">Metal-binding</keyword>
<sequence length="453" mass="49614">MILKKFRAEGLSHNSYLIGSGQQAAVIDPRRDCEAYITAAEAHDLKITDIFETHRNEDYLVGSVELANQIGATIHHGEDLDFQYGMPVKDGEVFSIGSLSLTVQKTPGHTPESISIVVTDRAVSDQAYLVFTGDLLFAGSVGRIDLTGDPAGAAALMYQSLHERLLPLGDGLIVCPAHGAGSVCGGHISDHPFTTIGYEKNTNPFLGLEREQFIARRVQEKTYVPPYFSMMERLNRYGPPLLPAGQSPAPLTPAEVKTCQDLGAQILDIRSPTGFAAGHIHGSLNIWREGIAAYAGWMLNYINPIILVDDFNLDRNSVVRTLQRLGYDRVTWYLAGGFTTWSTSGNPIAQIKTWGPEDLADHLDDPDLLILDVRDINNRIEVGWIEGSRHRYIGELPMHLDDLPLDRLIVIHCDVGYKGSLGASILAAHGYPRVVNLLGGIGGWINAGYPVKR</sequence>
<dbReference type="EMBL" id="CP001338">
    <property type="protein sequence ID" value="ACL17197.1"/>
    <property type="molecule type" value="Genomic_DNA"/>
</dbReference>
<dbReference type="GO" id="GO:0050313">
    <property type="term" value="F:sulfur dioxygenase activity"/>
    <property type="evidence" value="ECO:0007669"/>
    <property type="project" value="InterPro"/>
</dbReference>
<dbReference type="eggNOG" id="arCOG00517">
    <property type="taxonomic scope" value="Archaea"/>
</dbReference>
<dbReference type="SMART" id="SM00450">
    <property type="entry name" value="RHOD"/>
    <property type="match status" value="2"/>
</dbReference>
<dbReference type="eggNOG" id="arCOG02021">
    <property type="taxonomic scope" value="Archaea"/>
</dbReference>
<dbReference type="RefSeq" id="WP_012618516.1">
    <property type="nucleotide sequence ID" value="NC_011832.1"/>
</dbReference>
<dbReference type="Pfam" id="PF00753">
    <property type="entry name" value="Lactamase_B"/>
    <property type="match status" value="1"/>
</dbReference>
<dbReference type="CDD" id="cd07724">
    <property type="entry name" value="POD-like_MBL-fold"/>
    <property type="match status" value="1"/>
</dbReference>
<dbReference type="Proteomes" id="UP000002457">
    <property type="component" value="Chromosome"/>
</dbReference>
<protein>
    <submittedName>
        <fullName evidence="3">Beta-lactamase domain protein</fullName>
    </submittedName>
</protein>
<feature type="domain" description="Rhodanese" evidence="2">
    <location>
        <begin position="263"/>
        <end position="350"/>
    </location>
</feature>
<dbReference type="Gene3D" id="3.40.250.10">
    <property type="entry name" value="Rhodanese-like domain"/>
    <property type="match status" value="2"/>
</dbReference>
<dbReference type="InterPro" id="IPR051682">
    <property type="entry name" value="Mito_Persulfide_Diox"/>
</dbReference>
<dbReference type="PANTHER" id="PTHR43084">
    <property type="entry name" value="PERSULFIDE DIOXYGENASE ETHE1"/>
    <property type="match status" value="1"/>
</dbReference>
<dbReference type="SMART" id="SM00849">
    <property type="entry name" value="Lactamase_B"/>
    <property type="match status" value="1"/>
</dbReference>
<dbReference type="InterPro" id="IPR001279">
    <property type="entry name" value="Metallo-B-lactamas"/>
</dbReference>
<dbReference type="GO" id="GO:0046872">
    <property type="term" value="F:metal ion binding"/>
    <property type="evidence" value="ECO:0007669"/>
    <property type="project" value="UniProtKB-KW"/>
</dbReference>
<dbReference type="SUPFAM" id="SSF52821">
    <property type="entry name" value="Rhodanese/Cell cycle control phosphatase"/>
    <property type="match status" value="2"/>
</dbReference>
<evidence type="ECO:0000259" key="2">
    <source>
        <dbReference type="PROSITE" id="PS50206"/>
    </source>
</evidence>
<accession>B8GKQ1</accession>
<dbReference type="CDD" id="cd00158">
    <property type="entry name" value="RHOD"/>
    <property type="match status" value="2"/>
</dbReference>
<dbReference type="HOGENOM" id="CLU_030571_7_1_2"/>
<dbReference type="InterPro" id="IPR036866">
    <property type="entry name" value="RibonucZ/Hydroxyglut_hydro"/>
</dbReference>
<dbReference type="GO" id="GO:0006749">
    <property type="term" value="P:glutathione metabolic process"/>
    <property type="evidence" value="ECO:0007669"/>
    <property type="project" value="InterPro"/>
</dbReference>
<dbReference type="STRING" id="521011.Mpal_1892"/>
<evidence type="ECO:0000313" key="4">
    <source>
        <dbReference type="Proteomes" id="UP000002457"/>
    </source>
</evidence>
<evidence type="ECO:0000256" key="1">
    <source>
        <dbReference type="ARBA" id="ARBA00022723"/>
    </source>
</evidence>
<dbReference type="SUPFAM" id="SSF56281">
    <property type="entry name" value="Metallo-hydrolase/oxidoreductase"/>
    <property type="match status" value="1"/>
</dbReference>
<proteinExistence type="predicted"/>